<evidence type="ECO:0000256" key="1">
    <source>
        <dbReference type="SAM" id="MobiDB-lite"/>
    </source>
</evidence>
<organism evidence="2 3">
    <name type="scientific">Skeletonema marinoi</name>
    <dbReference type="NCBI Taxonomy" id="267567"/>
    <lineage>
        <taxon>Eukaryota</taxon>
        <taxon>Sar</taxon>
        <taxon>Stramenopiles</taxon>
        <taxon>Ochrophyta</taxon>
        <taxon>Bacillariophyta</taxon>
        <taxon>Coscinodiscophyceae</taxon>
        <taxon>Thalassiosirophycidae</taxon>
        <taxon>Thalassiosirales</taxon>
        <taxon>Skeletonemataceae</taxon>
        <taxon>Skeletonema</taxon>
        <taxon>Skeletonema marinoi-dohrnii complex</taxon>
    </lineage>
</organism>
<feature type="compositionally biased region" description="Pro residues" evidence="1">
    <location>
        <begin position="95"/>
        <end position="108"/>
    </location>
</feature>
<proteinExistence type="predicted"/>
<keyword evidence="3" id="KW-1185">Reference proteome</keyword>
<reference evidence="2" key="1">
    <citation type="submission" date="2023-06" db="EMBL/GenBank/DDBJ databases">
        <title>Survivors Of The Sea: Transcriptome response of Skeletonema marinoi to long-term dormancy.</title>
        <authorList>
            <person name="Pinder M.I.M."/>
            <person name="Kourtchenko O."/>
            <person name="Robertson E.K."/>
            <person name="Larsson T."/>
            <person name="Maumus F."/>
            <person name="Osuna-Cruz C.M."/>
            <person name="Vancaester E."/>
            <person name="Stenow R."/>
            <person name="Vandepoele K."/>
            <person name="Ploug H."/>
            <person name="Bruchert V."/>
            <person name="Godhe A."/>
            <person name="Topel M."/>
        </authorList>
    </citation>
    <scope>NUCLEOTIDE SEQUENCE</scope>
    <source>
        <strain evidence="2">R05AC</strain>
    </source>
</reference>
<accession>A0AAD8YBY3</accession>
<feature type="region of interest" description="Disordered" evidence="1">
    <location>
        <begin position="75"/>
        <end position="160"/>
    </location>
</feature>
<dbReference type="AlphaFoldDB" id="A0AAD8YBY3"/>
<gene>
    <name evidence="2" type="ORF">QTG54_005231</name>
</gene>
<name>A0AAD8YBY3_9STRA</name>
<evidence type="ECO:0000313" key="3">
    <source>
        <dbReference type="Proteomes" id="UP001224775"/>
    </source>
</evidence>
<comment type="caution">
    <text evidence="2">The sequence shown here is derived from an EMBL/GenBank/DDBJ whole genome shotgun (WGS) entry which is preliminary data.</text>
</comment>
<dbReference type="EMBL" id="JATAAI010000008">
    <property type="protein sequence ID" value="KAK1743634.1"/>
    <property type="molecule type" value="Genomic_DNA"/>
</dbReference>
<evidence type="ECO:0000313" key="2">
    <source>
        <dbReference type="EMBL" id="KAK1743634.1"/>
    </source>
</evidence>
<feature type="region of interest" description="Disordered" evidence="1">
    <location>
        <begin position="1"/>
        <end position="61"/>
    </location>
</feature>
<feature type="compositionally biased region" description="Pro residues" evidence="1">
    <location>
        <begin position="34"/>
        <end position="43"/>
    </location>
</feature>
<protein>
    <submittedName>
        <fullName evidence="2">Uncharacterized protein</fullName>
    </submittedName>
</protein>
<dbReference type="Proteomes" id="UP001224775">
    <property type="component" value="Unassembled WGS sequence"/>
</dbReference>
<feature type="compositionally biased region" description="Polar residues" evidence="1">
    <location>
        <begin position="79"/>
        <end position="94"/>
    </location>
</feature>
<feature type="compositionally biased region" description="Basic and acidic residues" evidence="1">
    <location>
        <begin position="1"/>
        <end position="11"/>
    </location>
</feature>
<sequence length="167" mass="17930">MRDTSGDKDLDSNISSASSLVDAFVVEEQENSRPFPPAPPSTPAAPKDFYRPLPYQAGATGGELGYSIEFRRAQVPLDDTSSTPPQDSIVTNSTPLPPFIDPEAPTPLPDRKPPSKPSQDDVATPAISRDATERRRGANATPAAGRNPQHLPRKQTLTNGMLVIVMN</sequence>